<organism evidence="3">
    <name type="scientific">viral metagenome</name>
    <dbReference type="NCBI Taxonomy" id="1070528"/>
    <lineage>
        <taxon>unclassified sequences</taxon>
        <taxon>metagenomes</taxon>
        <taxon>organismal metagenomes</taxon>
    </lineage>
</organism>
<proteinExistence type="predicted"/>
<reference evidence="3" key="1">
    <citation type="journal article" date="2020" name="Nature">
        <title>Giant virus diversity and host interactions through global metagenomics.</title>
        <authorList>
            <person name="Schulz F."/>
            <person name="Roux S."/>
            <person name="Paez-Espino D."/>
            <person name="Jungbluth S."/>
            <person name="Walsh D.A."/>
            <person name="Denef V.J."/>
            <person name="McMahon K.D."/>
            <person name="Konstantinidis K.T."/>
            <person name="Eloe-Fadrosh E.A."/>
            <person name="Kyrpides N.C."/>
            <person name="Woyke T."/>
        </authorList>
    </citation>
    <scope>NUCLEOTIDE SEQUENCE</scope>
    <source>
        <strain evidence="3">GVMAG-M-3300027963-21</strain>
    </source>
</reference>
<evidence type="ECO:0000313" key="3">
    <source>
        <dbReference type="EMBL" id="QHU31400.1"/>
    </source>
</evidence>
<keyword evidence="2" id="KW-1133">Transmembrane helix</keyword>
<feature type="transmembrane region" description="Helical" evidence="2">
    <location>
        <begin position="65"/>
        <end position="87"/>
    </location>
</feature>
<sequence>MPYAFLVCLVRSNEYKNNKKIYIDMYIVLFSIVISAVILGAYQYIDSINRDSNAEPYDVSRDLFTVNNIMAYMLIASSLFFVMYMAFNDDSDIFSSLGIMENDIDNRYEIKKINVNPSVLRNTTDPMKMGFEPYNSGGEGNASGSETCSVSSAASATSSDCSVDSE</sequence>
<name>A0A6C0LM46_9ZZZZ</name>
<evidence type="ECO:0000256" key="2">
    <source>
        <dbReference type="SAM" id="Phobius"/>
    </source>
</evidence>
<feature type="region of interest" description="Disordered" evidence="1">
    <location>
        <begin position="130"/>
        <end position="166"/>
    </location>
</feature>
<dbReference type="AlphaFoldDB" id="A0A6C0LM46"/>
<keyword evidence="2" id="KW-0472">Membrane</keyword>
<accession>A0A6C0LM46</accession>
<dbReference type="EMBL" id="MN740526">
    <property type="protein sequence ID" value="QHU31400.1"/>
    <property type="molecule type" value="Genomic_DNA"/>
</dbReference>
<keyword evidence="2" id="KW-0812">Transmembrane</keyword>
<evidence type="ECO:0000256" key="1">
    <source>
        <dbReference type="SAM" id="MobiDB-lite"/>
    </source>
</evidence>
<feature type="compositionally biased region" description="Low complexity" evidence="1">
    <location>
        <begin position="142"/>
        <end position="166"/>
    </location>
</feature>
<feature type="transmembrane region" description="Helical" evidence="2">
    <location>
        <begin position="21"/>
        <end position="45"/>
    </location>
</feature>
<protein>
    <submittedName>
        <fullName evidence="3">Uncharacterized protein</fullName>
    </submittedName>
</protein>